<feature type="region of interest" description="Disordered" evidence="1">
    <location>
        <begin position="1"/>
        <end position="20"/>
    </location>
</feature>
<protein>
    <submittedName>
        <fullName evidence="2">Uncharacterized protein</fullName>
    </submittedName>
</protein>
<accession>A0ABS8SRV9</accession>
<dbReference type="Proteomes" id="UP000823775">
    <property type="component" value="Unassembled WGS sequence"/>
</dbReference>
<evidence type="ECO:0000313" key="3">
    <source>
        <dbReference type="Proteomes" id="UP000823775"/>
    </source>
</evidence>
<name>A0ABS8SRV9_DATST</name>
<dbReference type="EMBL" id="JACEIK010000728">
    <property type="protein sequence ID" value="MCD7461494.1"/>
    <property type="molecule type" value="Genomic_DNA"/>
</dbReference>
<keyword evidence="3" id="KW-1185">Reference proteome</keyword>
<evidence type="ECO:0000256" key="1">
    <source>
        <dbReference type="SAM" id="MobiDB-lite"/>
    </source>
</evidence>
<organism evidence="2 3">
    <name type="scientific">Datura stramonium</name>
    <name type="common">Jimsonweed</name>
    <name type="synonym">Common thornapple</name>
    <dbReference type="NCBI Taxonomy" id="4076"/>
    <lineage>
        <taxon>Eukaryota</taxon>
        <taxon>Viridiplantae</taxon>
        <taxon>Streptophyta</taxon>
        <taxon>Embryophyta</taxon>
        <taxon>Tracheophyta</taxon>
        <taxon>Spermatophyta</taxon>
        <taxon>Magnoliopsida</taxon>
        <taxon>eudicotyledons</taxon>
        <taxon>Gunneridae</taxon>
        <taxon>Pentapetalae</taxon>
        <taxon>asterids</taxon>
        <taxon>lamiids</taxon>
        <taxon>Solanales</taxon>
        <taxon>Solanaceae</taxon>
        <taxon>Solanoideae</taxon>
        <taxon>Datureae</taxon>
        <taxon>Datura</taxon>
    </lineage>
</organism>
<reference evidence="2 3" key="1">
    <citation type="journal article" date="2021" name="BMC Genomics">
        <title>Datura genome reveals duplications of psychoactive alkaloid biosynthetic genes and high mutation rate following tissue culture.</title>
        <authorList>
            <person name="Rajewski A."/>
            <person name="Carter-House D."/>
            <person name="Stajich J."/>
            <person name="Litt A."/>
        </authorList>
    </citation>
    <scope>NUCLEOTIDE SEQUENCE [LARGE SCALE GENOMIC DNA]</scope>
    <source>
        <strain evidence="2">AR-01</strain>
    </source>
</reference>
<gene>
    <name evidence="2" type="ORF">HAX54_046255</name>
</gene>
<sequence>MASTQGGNENILEQQQGSVVQENKVHEELVHHTRFDDIKETLEILTAQHRSMMEHIKAQDKNVIELQKTLTTMASHNAGIGEKMPLVTSITRRNSDIGSRCEEV</sequence>
<proteinExistence type="predicted"/>
<comment type="caution">
    <text evidence="2">The sequence shown here is derived from an EMBL/GenBank/DDBJ whole genome shotgun (WGS) entry which is preliminary data.</text>
</comment>
<evidence type="ECO:0000313" key="2">
    <source>
        <dbReference type="EMBL" id="MCD7461494.1"/>
    </source>
</evidence>